<feature type="signal peptide" evidence="1">
    <location>
        <begin position="1"/>
        <end position="25"/>
    </location>
</feature>
<dbReference type="RefSeq" id="WP_162843895.1">
    <property type="nucleotide sequence ID" value="NZ_JACIED010000002.1"/>
</dbReference>
<proteinExistence type="predicted"/>
<dbReference type="EMBL" id="JACIED010000002">
    <property type="protein sequence ID" value="MBB4007906.1"/>
    <property type="molecule type" value="Genomic_DNA"/>
</dbReference>
<evidence type="ECO:0000313" key="2">
    <source>
        <dbReference type="EMBL" id="MBB4007906.1"/>
    </source>
</evidence>
<evidence type="ECO:0000256" key="1">
    <source>
        <dbReference type="SAM" id="SignalP"/>
    </source>
</evidence>
<organism evidence="2 3">
    <name type="scientific">Allorhizobium taibaishanense</name>
    <dbReference type="NCBI Taxonomy" id="887144"/>
    <lineage>
        <taxon>Bacteria</taxon>
        <taxon>Pseudomonadati</taxon>
        <taxon>Pseudomonadota</taxon>
        <taxon>Alphaproteobacteria</taxon>
        <taxon>Hyphomicrobiales</taxon>
        <taxon>Rhizobiaceae</taxon>
        <taxon>Rhizobium/Agrobacterium group</taxon>
        <taxon>Allorhizobium</taxon>
    </lineage>
</organism>
<feature type="chain" id="PRO_5031060034" evidence="1">
    <location>
        <begin position="26"/>
        <end position="50"/>
    </location>
</feature>
<dbReference type="Proteomes" id="UP000544107">
    <property type="component" value="Unassembled WGS sequence"/>
</dbReference>
<protein>
    <submittedName>
        <fullName evidence="2">Uncharacterized protein</fullName>
    </submittedName>
</protein>
<keyword evidence="1" id="KW-0732">Signal</keyword>
<dbReference type="AlphaFoldDB" id="A0A7W6HN20"/>
<comment type="caution">
    <text evidence="2">The sequence shown here is derived from an EMBL/GenBank/DDBJ whole genome shotgun (WGS) entry which is preliminary data.</text>
</comment>
<evidence type="ECO:0000313" key="3">
    <source>
        <dbReference type="Proteomes" id="UP000544107"/>
    </source>
</evidence>
<sequence length="50" mass="5083">MSMNLLAKVSAAYILAVALSAAGHAVFQGSPLQYAGQIPTSGMMTASVQQ</sequence>
<accession>A0A7W6HN20</accession>
<reference evidence="2 3" key="1">
    <citation type="submission" date="2020-08" db="EMBL/GenBank/DDBJ databases">
        <title>Genomic Encyclopedia of Type Strains, Phase IV (KMG-IV): sequencing the most valuable type-strain genomes for metagenomic binning, comparative biology and taxonomic classification.</title>
        <authorList>
            <person name="Goeker M."/>
        </authorList>
    </citation>
    <scope>NUCLEOTIDE SEQUENCE [LARGE SCALE GENOMIC DNA]</scope>
    <source>
        <strain evidence="2 3">DSM 100021</strain>
    </source>
</reference>
<name>A0A7W6HN20_9HYPH</name>
<gene>
    <name evidence="2" type="ORF">GGQ71_002169</name>
</gene>